<evidence type="ECO:0000313" key="1">
    <source>
        <dbReference type="EMBL" id="MPN22972.1"/>
    </source>
</evidence>
<protein>
    <submittedName>
        <fullName evidence="1">Uncharacterized protein</fullName>
    </submittedName>
</protein>
<proteinExistence type="predicted"/>
<organism evidence="1">
    <name type="scientific">bioreactor metagenome</name>
    <dbReference type="NCBI Taxonomy" id="1076179"/>
    <lineage>
        <taxon>unclassified sequences</taxon>
        <taxon>metagenomes</taxon>
        <taxon>ecological metagenomes</taxon>
    </lineage>
</organism>
<dbReference type="AlphaFoldDB" id="A0A645GAG9"/>
<name>A0A645GAG9_9ZZZZ</name>
<gene>
    <name evidence="1" type="ORF">SDC9_170357</name>
</gene>
<dbReference type="EMBL" id="VSSQ01071349">
    <property type="protein sequence ID" value="MPN22972.1"/>
    <property type="molecule type" value="Genomic_DNA"/>
</dbReference>
<reference evidence="1" key="1">
    <citation type="submission" date="2019-08" db="EMBL/GenBank/DDBJ databases">
        <authorList>
            <person name="Kucharzyk K."/>
            <person name="Murdoch R.W."/>
            <person name="Higgins S."/>
            <person name="Loffler F."/>
        </authorList>
    </citation>
    <scope>NUCLEOTIDE SEQUENCE</scope>
</reference>
<sequence length="81" mass="8459">MGGAAGQLILRPLALGDVAHGDDQQPVVAIVKLGDRGFERNETAVLAIADDLVASTHPALALLAIDKRLEQFGVTLAEMGR</sequence>
<comment type="caution">
    <text evidence="1">The sequence shown here is derived from an EMBL/GenBank/DDBJ whole genome shotgun (WGS) entry which is preliminary data.</text>
</comment>
<accession>A0A645GAG9</accession>